<dbReference type="CDD" id="cd03025">
    <property type="entry name" value="DsbA_FrnE_like"/>
    <property type="match status" value="1"/>
</dbReference>
<organism evidence="2 3">
    <name type="scientific">Chitinophaga skermanii</name>
    <dbReference type="NCBI Taxonomy" id="331697"/>
    <lineage>
        <taxon>Bacteria</taxon>
        <taxon>Pseudomonadati</taxon>
        <taxon>Bacteroidota</taxon>
        <taxon>Chitinophagia</taxon>
        <taxon>Chitinophagales</taxon>
        <taxon>Chitinophagaceae</taxon>
        <taxon>Chitinophaga</taxon>
    </lineage>
</organism>
<name>A0A327QK47_9BACT</name>
<evidence type="ECO:0000313" key="2">
    <source>
        <dbReference type="EMBL" id="RAJ05006.1"/>
    </source>
</evidence>
<feature type="domain" description="DSBA-like thioredoxin" evidence="1">
    <location>
        <begin position="4"/>
        <end position="198"/>
    </location>
</feature>
<dbReference type="EMBL" id="QLLL01000004">
    <property type="protein sequence ID" value="RAJ05006.1"/>
    <property type="molecule type" value="Genomic_DNA"/>
</dbReference>
<proteinExistence type="predicted"/>
<protein>
    <recommendedName>
        <fullName evidence="1">DSBA-like thioredoxin domain-containing protein</fullName>
    </recommendedName>
</protein>
<reference evidence="2 3" key="1">
    <citation type="submission" date="2018-06" db="EMBL/GenBank/DDBJ databases">
        <title>Genomic Encyclopedia of Archaeal and Bacterial Type Strains, Phase II (KMG-II): from individual species to whole genera.</title>
        <authorList>
            <person name="Goeker M."/>
        </authorList>
    </citation>
    <scope>NUCLEOTIDE SEQUENCE [LARGE SCALE GENOMIC DNA]</scope>
    <source>
        <strain evidence="2 3">DSM 23857</strain>
    </source>
</reference>
<accession>A0A327QK47</accession>
<dbReference type="RefSeq" id="WP_111597637.1">
    <property type="nucleotide sequence ID" value="NZ_QLLL01000004.1"/>
</dbReference>
<dbReference type="Proteomes" id="UP000249547">
    <property type="component" value="Unassembled WGS sequence"/>
</dbReference>
<sequence length="208" mass="22954">MELIYVYDALCGWCYGFTPVMQAFQRKHTDIACSVMSGGMMSNTPASKMASYIQQAYHSVEQTTGIKFGQGFLQGILESPTYIMDSEKPAIALSAFKMLAPGSAIDFAHDIQVAFNYDGKDLHADETYSNLVHKYGVREDDYLAALHSEDAKNAALTEFKQVQEWGITGFPAVILVTSKQLYLIARGFTHLENLENVIAKITADEGGN</sequence>
<dbReference type="GO" id="GO:0016491">
    <property type="term" value="F:oxidoreductase activity"/>
    <property type="evidence" value="ECO:0007669"/>
    <property type="project" value="InterPro"/>
</dbReference>
<evidence type="ECO:0000259" key="1">
    <source>
        <dbReference type="Pfam" id="PF01323"/>
    </source>
</evidence>
<gene>
    <name evidence="2" type="ORF">LX64_02159</name>
</gene>
<evidence type="ECO:0000313" key="3">
    <source>
        <dbReference type="Proteomes" id="UP000249547"/>
    </source>
</evidence>
<dbReference type="Pfam" id="PF01323">
    <property type="entry name" value="DSBA"/>
    <property type="match status" value="1"/>
</dbReference>
<dbReference type="OrthoDB" id="9813770at2"/>
<dbReference type="InterPro" id="IPR036249">
    <property type="entry name" value="Thioredoxin-like_sf"/>
</dbReference>
<dbReference type="SUPFAM" id="SSF52833">
    <property type="entry name" value="Thioredoxin-like"/>
    <property type="match status" value="1"/>
</dbReference>
<comment type="caution">
    <text evidence="2">The sequence shown here is derived from an EMBL/GenBank/DDBJ whole genome shotgun (WGS) entry which is preliminary data.</text>
</comment>
<keyword evidence="3" id="KW-1185">Reference proteome</keyword>
<dbReference type="Gene3D" id="3.40.30.10">
    <property type="entry name" value="Glutaredoxin"/>
    <property type="match status" value="1"/>
</dbReference>
<dbReference type="Gene3D" id="1.10.472.60">
    <property type="entry name" value="putative protein disulfide isomerase domain"/>
    <property type="match status" value="1"/>
</dbReference>
<dbReference type="AlphaFoldDB" id="A0A327QK47"/>
<dbReference type="InterPro" id="IPR001853">
    <property type="entry name" value="DSBA-like_thioredoxin_dom"/>
</dbReference>